<keyword evidence="8 17" id="KW-0812">Transmembrane</keyword>
<dbReference type="GO" id="GO:0046474">
    <property type="term" value="P:glycerophospholipid biosynthetic process"/>
    <property type="evidence" value="ECO:0007669"/>
    <property type="project" value="TreeGrafter"/>
</dbReference>
<dbReference type="PANTHER" id="PTHR14269:SF62">
    <property type="entry name" value="CDP-DIACYLGLYCEROL--GLYCEROL-3-PHOSPHATE 3-PHOSPHATIDYLTRANSFERASE 1, CHLOROPLASTIC"/>
    <property type="match status" value="1"/>
</dbReference>
<dbReference type="Pfam" id="PF01066">
    <property type="entry name" value="CDP-OH_P_transf"/>
    <property type="match status" value="1"/>
</dbReference>
<comment type="caution">
    <text evidence="18">The sequence shown here is derived from an EMBL/GenBank/DDBJ whole genome shotgun (WGS) entry which is preliminary data.</text>
</comment>
<keyword evidence="7 16" id="KW-0808">Transferase</keyword>
<reference evidence="18" key="1">
    <citation type="submission" date="2021-08" db="EMBL/GenBank/DDBJ databases">
        <title>Comparative analyses of Brucepasteria parasyntrophica and Teretinema zuelzerae.</title>
        <authorList>
            <person name="Song Y."/>
            <person name="Brune A."/>
        </authorList>
    </citation>
    <scope>NUCLEOTIDE SEQUENCE</scope>
    <source>
        <strain evidence="18">DSM 1903</strain>
    </source>
</reference>
<keyword evidence="9 17" id="KW-1133">Transmembrane helix</keyword>
<keyword evidence="19" id="KW-1185">Reference proteome</keyword>
<dbReference type="GO" id="GO:0008444">
    <property type="term" value="F:CDP-diacylglycerol-glycerol-3-phosphate 3-phosphatidyltransferase activity"/>
    <property type="evidence" value="ECO:0007669"/>
    <property type="project" value="UniProtKB-UniRule"/>
</dbReference>
<evidence type="ECO:0000256" key="6">
    <source>
        <dbReference type="ARBA" id="ARBA00022516"/>
    </source>
</evidence>
<evidence type="ECO:0000256" key="14">
    <source>
        <dbReference type="ARBA" id="ARBA00048586"/>
    </source>
</evidence>
<evidence type="ECO:0000256" key="1">
    <source>
        <dbReference type="ARBA" id="ARBA00004141"/>
    </source>
</evidence>
<evidence type="ECO:0000256" key="4">
    <source>
        <dbReference type="ARBA" id="ARBA00013170"/>
    </source>
</evidence>
<keyword evidence="13" id="KW-1208">Phospholipid metabolism</keyword>
<dbReference type="EC" id="2.7.8.5" evidence="4 15"/>
<evidence type="ECO:0000256" key="10">
    <source>
        <dbReference type="ARBA" id="ARBA00023098"/>
    </source>
</evidence>
<proteinExistence type="inferred from homology"/>
<gene>
    <name evidence="18" type="primary">pgsA</name>
    <name evidence="18" type="ORF">K7J14_04280</name>
</gene>
<dbReference type="PIRSF" id="PIRSF000847">
    <property type="entry name" value="Phos_ph_gly_syn"/>
    <property type="match status" value="1"/>
</dbReference>
<evidence type="ECO:0000313" key="19">
    <source>
        <dbReference type="Proteomes" id="UP001198163"/>
    </source>
</evidence>
<evidence type="ECO:0000256" key="7">
    <source>
        <dbReference type="ARBA" id="ARBA00022679"/>
    </source>
</evidence>
<feature type="transmembrane region" description="Helical" evidence="17">
    <location>
        <begin position="158"/>
        <end position="184"/>
    </location>
</feature>
<protein>
    <recommendedName>
        <fullName evidence="5 15">CDP-diacylglycerol--glycerol-3-phosphate 3-phosphatidyltransferase</fullName>
        <ecNumber evidence="4 15">2.7.8.5</ecNumber>
    </recommendedName>
</protein>
<evidence type="ECO:0000313" key="18">
    <source>
        <dbReference type="EMBL" id="MCD1653913.1"/>
    </source>
</evidence>
<dbReference type="EMBL" id="JAINWA010000001">
    <property type="protein sequence ID" value="MCD1653913.1"/>
    <property type="molecule type" value="Genomic_DNA"/>
</dbReference>
<evidence type="ECO:0000256" key="11">
    <source>
        <dbReference type="ARBA" id="ARBA00023136"/>
    </source>
</evidence>
<dbReference type="Proteomes" id="UP001198163">
    <property type="component" value="Unassembled WGS sequence"/>
</dbReference>
<dbReference type="InterPro" id="IPR043130">
    <property type="entry name" value="CDP-OH_PTrfase_TM_dom"/>
</dbReference>
<evidence type="ECO:0000256" key="13">
    <source>
        <dbReference type="ARBA" id="ARBA00023264"/>
    </source>
</evidence>
<comment type="subcellular location">
    <subcellularLocation>
        <location evidence="1">Membrane</location>
        <topology evidence="1">Multi-pass membrane protein</topology>
    </subcellularLocation>
</comment>
<comment type="pathway">
    <text evidence="2">Phospholipid metabolism; phosphatidylglycerol biosynthesis; phosphatidylglycerol from CDP-diacylglycerol: step 1/2.</text>
</comment>
<comment type="catalytic activity">
    <reaction evidence="14">
        <text>a CDP-1,2-diacyl-sn-glycerol + sn-glycerol 3-phosphate = a 1,2-diacyl-sn-glycero-3-phospho-(1'-sn-glycero-3'-phosphate) + CMP + H(+)</text>
        <dbReference type="Rhea" id="RHEA:12593"/>
        <dbReference type="ChEBI" id="CHEBI:15378"/>
        <dbReference type="ChEBI" id="CHEBI:57597"/>
        <dbReference type="ChEBI" id="CHEBI:58332"/>
        <dbReference type="ChEBI" id="CHEBI:60110"/>
        <dbReference type="ChEBI" id="CHEBI:60377"/>
        <dbReference type="EC" id="2.7.8.5"/>
    </reaction>
</comment>
<evidence type="ECO:0000256" key="3">
    <source>
        <dbReference type="ARBA" id="ARBA00010441"/>
    </source>
</evidence>
<evidence type="ECO:0000256" key="17">
    <source>
        <dbReference type="SAM" id="Phobius"/>
    </source>
</evidence>
<evidence type="ECO:0000256" key="5">
    <source>
        <dbReference type="ARBA" id="ARBA00014944"/>
    </source>
</evidence>
<keyword evidence="12" id="KW-0594">Phospholipid biosynthesis</keyword>
<dbReference type="InterPro" id="IPR048254">
    <property type="entry name" value="CDP_ALCOHOL_P_TRANSF_CS"/>
</dbReference>
<dbReference type="InterPro" id="IPR000462">
    <property type="entry name" value="CDP-OH_P_trans"/>
</dbReference>
<evidence type="ECO:0000256" key="16">
    <source>
        <dbReference type="RuleBase" id="RU003750"/>
    </source>
</evidence>
<keyword evidence="11 17" id="KW-0472">Membrane</keyword>
<evidence type="ECO:0000256" key="2">
    <source>
        <dbReference type="ARBA" id="ARBA00005042"/>
    </source>
</evidence>
<dbReference type="InterPro" id="IPR050324">
    <property type="entry name" value="CDP-alcohol_PTase-I"/>
</dbReference>
<accession>A0AAE3EHG8</accession>
<dbReference type="InterPro" id="IPR004570">
    <property type="entry name" value="Phosphatidylglycerol_P_synth"/>
</dbReference>
<feature type="transmembrane region" description="Helical" evidence="17">
    <location>
        <begin position="132"/>
        <end position="152"/>
    </location>
</feature>
<dbReference type="Gene3D" id="1.20.120.1760">
    <property type="match status" value="1"/>
</dbReference>
<dbReference type="PANTHER" id="PTHR14269">
    <property type="entry name" value="CDP-DIACYLGLYCEROL--GLYCEROL-3-PHOSPHATE 3-PHOSPHATIDYLTRANSFERASE-RELATED"/>
    <property type="match status" value="1"/>
</dbReference>
<evidence type="ECO:0000256" key="12">
    <source>
        <dbReference type="ARBA" id="ARBA00023209"/>
    </source>
</evidence>
<name>A0AAE3EHG8_9SPIR</name>
<dbReference type="PROSITE" id="PS00379">
    <property type="entry name" value="CDP_ALCOHOL_P_TRANSF"/>
    <property type="match status" value="1"/>
</dbReference>
<dbReference type="NCBIfam" id="TIGR00560">
    <property type="entry name" value="pgsA"/>
    <property type="match status" value="1"/>
</dbReference>
<keyword evidence="6" id="KW-0444">Lipid biosynthesis</keyword>
<dbReference type="AlphaFoldDB" id="A0AAE3EHG8"/>
<organism evidence="18 19">
    <name type="scientific">Teretinema zuelzerae</name>
    <dbReference type="NCBI Taxonomy" id="156"/>
    <lineage>
        <taxon>Bacteria</taxon>
        <taxon>Pseudomonadati</taxon>
        <taxon>Spirochaetota</taxon>
        <taxon>Spirochaetia</taxon>
        <taxon>Spirochaetales</taxon>
        <taxon>Treponemataceae</taxon>
        <taxon>Teretinema</taxon>
    </lineage>
</organism>
<dbReference type="GO" id="GO:0016020">
    <property type="term" value="C:membrane"/>
    <property type="evidence" value="ECO:0007669"/>
    <property type="project" value="UniProtKB-SubCell"/>
</dbReference>
<evidence type="ECO:0000256" key="9">
    <source>
        <dbReference type="ARBA" id="ARBA00022989"/>
    </source>
</evidence>
<comment type="similarity">
    <text evidence="3 16">Belongs to the CDP-alcohol phosphatidyltransferase class-I family.</text>
</comment>
<evidence type="ECO:0000256" key="8">
    <source>
        <dbReference type="ARBA" id="ARBA00022692"/>
    </source>
</evidence>
<dbReference type="RefSeq" id="WP_230753521.1">
    <property type="nucleotide sequence ID" value="NZ_JAINWA010000001.1"/>
</dbReference>
<keyword evidence="10" id="KW-0443">Lipid metabolism</keyword>
<evidence type="ECO:0000256" key="15">
    <source>
        <dbReference type="NCBIfam" id="TIGR00560"/>
    </source>
</evidence>
<feature type="transmembrane region" description="Helical" evidence="17">
    <location>
        <begin position="76"/>
        <end position="102"/>
    </location>
</feature>
<sequence>MSKANFYTALRIVMAPVFFILYFFSKWTGFELDVLVWMLFPYFVFMEFTDFLDGYYARKEKTVSDFGKLFDPFADVLANLTVLLIFVLDGYMPVVFFLIILYREMGIMFIRMLASRKGIAIGARKGGKMKTVLYIVAAGFSLLLESGVRLGYSPVDHFAWLAYVNYALYTFAVIASVASFIDYLTHFSNVWKKTENDV</sequence>
<feature type="transmembrane region" description="Helical" evidence="17">
    <location>
        <begin position="6"/>
        <end position="24"/>
    </location>
</feature>